<protein>
    <submittedName>
        <fullName evidence="1">Uncharacterized protein</fullName>
    </submittedName>
</protein>
<dbReference type="Pfam" id="PF14780">
    <property type="entry name" value="NEPRO_N"/>
    <property type="match status" value="1"/>
</dbReference>
<sequence length="372" mass="41957">MDSEIGSLEEARLESLIKELRVEYGILDKLVYKNKNQHRRSSYFQYLLKVRRDLRLLLQSDNLETTLNSSFLVVHGKRPKQKVQLLESLKRRKCDGKHTFLDQLLASARLLSQIIEPMVKAAMEISALIARSFFMGFSLTVMALLARLRVLVQQILLDVVSVFNAVSSLSRKEQSVKLTQDGLEVYRDLYPAIEQSVYLDCVWKTDKFVLFESINVPVNKNQDANLLDVYPGESAVQYQRTETLLGDTDEPVKVDLSFTCEHETSDIKANSLCLLEGYTDRTYEGKIAGDATETQCSVGAAEMCSKKRLSDSAFLKDKPESRNKVAFVSVKMPIPLAPGAVVPVEDVERCRGSRENSTFCLIADRNLKGSLL</sequence>
<dbReference type="KEGG" id="dcr:108210829"/>
<evidence type="ECO:0000313" key="2">
    <source>
        <dbReference type="Proteomes" id="UP000077755"/>
    </source>
</evidence>
<dbReference type="InterPro" id="IPR027951">
    <property type="entry name" value="Nepro_N"/>
</dbReference>
<dbReference type="Gramene" id="KZM99923">
    <property type="protein sequence ID" value="KZM99923"/>
    <property type="gene ID" value="DCAR_008678"/>
</dbReference>
<keyword evidence="2" id="KW-1185">Reference proteome</keyword>
<evidence type="ECO:0000313" key="1">
    <source>
        <dbReference type="EMBL" id="WOG90552.1"/>
    </source>
</evidence>
<proteinExistence type="predicted"/>
<reference evidence="1" key="2">
    <citation type="submission" date="2022-03" db="EMBL/GenBank/DDBJ databases">
        <title>Draft title - Genomic analysis of global carrot germplasm unveils the trajectory of domestication and the origin of high carotenoid orange carrot.</title>
        <authorList>
            <person name="Iorizzo M."/>
            <person name="Ellison S."/>
            <person name="Senalik D."/>
            <person name="Macko-Podgorni A."/>
            <person name="Grzebelus D."/>
            <person name="Bostan H."/>
            <person name="Rolling W."/>
            <person name="Curaba J."/>
            <person name="Simon P."/>
        </authorList>
    </citation>
    <scope>NUCLEOTIDE SEQUENCE</scope>
    <source>
        <tissue evidence="1">Leaf</tissue>
    </source>
</reference>
<organism evidence="1 2">
    <name type="scientific">Daucus carota subsp. sativus</name>
    <name type="common">Carrot</name>
    <dbReference type="NCBI Taxonomy" id="79200"/>
    <lineage>
        <taxon>Eukaryota</taxon>
        <taxon>Viridiplantae</taxon>
        <taxon>Streptophyta</taxon>
        <taxon>Embryophyta</taxon>
        <taxon>Tracheophyta</taxon>
        <taxon>Spermatophyta</taxon>
        <taxon>Magnoliopsida</taxon>
        <taxon>eudicotyledons</taxon>
        <taxon>Gunneridae</taxon>
        <taxon>Pentapetalae</taxon>
        <taxon>asterids</taxon>
        <taxon>campanulids</taxon>
        <taxon>Apiales</taxon>
        <taxon>Apiaceae</taxon>
        <taxon>Apioideae</taxon>
        <taxon>Scandiceae</taxon>
        <taxon>Daucinae</taxon>
        <taxon>Daucus</taxon>
        <taxon>Daucus sect. Daucus</taxon>
    </lineage>
</organism>
<reference evidence="1" key="1">
    <citation type="journal article" date="2016" name="Nat. Genet.">
        <title>A high-quality carrot genome assembly provides new insights into carotenoid accumulation and asterid genome evolution.</title>
        <authorList>
            <person name="Iorizzo M."/>
            <person name="Ellison S."/>
            <person name="Senalik D."/>
            <person name="Zeng P."/>
            <person name="Satapoomin P."/>
            <person name="Huang J."/>
            <person name="Bowman M."/>
            <person name="Iovene M."/>
            <person name="Sanseverino W."/>
            <person name="Cavagnaro P."/>
            <person name="Yildiz M."/>
            <person name="Macko-Podgorni A."/>
            <person name="Moranska E."/>
            <person name="Grzebelus E."/>
            <person name="Grzebelus D."/>
            <person name="Ashrafi H."/>
            <person name="Zheng Z."/>
            <person name="Cheng S."/>
            <person name="Spooner D."/>
            <person name="Van Deynze A."/>
            <person name="Simon P."/>
        </authorList>
    </citation>
    <scope>NUCLEOTIDE SEQUENCE</scope>
    <source>
        <tissue evidence="1">Leaf</tissue>
    </source>
</reference>
<dbReference type="Proteomes" id="UP000077755">
    <property type="component" value="Chromosome 3"/>
</dbReference>
<dbReference type="OrthoDB" id="114080at2759"/>
<dbReference type="EMBL" id="CP093345">
    <property type="protein sequence ID" value="WOG90552.1"/>
    <property type="molecule type" value="Genomic_DNA"/>
</dbReference>
<gene>
    <name evidence="1" type="ORF">DCAR_0309796</name>
</gene>
<dbReference type="AlphaFoldDB" id="A0A165ZE59"/>
<dbReference type="PANTHER" id="PTHR34786:SF1">
    <property type="entry name" value="OS09G0504900 PROTEIN"/>
    <property type="match status" value="1"/>
</dbReference>
<accession>A0A165ZE59</accession>
<dbReference type="PANTHER" id="PTHR34786">
    <property type="entry name" value="OS09G0504900 PROTEIN"/>
    <property type="match status" value="1"/>
</dbReference>
<name>A0A165ZE59_DAUCS</name>